<dbReference type="Proteomes" id="UP000593561">
    <property type="component" value="Unassembled WGS sequence"/>
</dbReference>
<evidence type="ECO:0000313" key="4">
    <source>
        <dbReference type="Proteomes" id="UP000593561"/>
    </source>
</evidence>
<dbReference type="InterPro" id="IPR036397">
    <property type="entry name" value="RNaseH_sf"/>
</dbReference>
<feature type="region of interest" description="Disordered" evidence="1">
    <location>
        <begin position="305"/>
        <end position="335"/>
    </location>
</feature>
<dbReference type="PANTHER" id="PTHR47723:SF19">
    <property type="entry name" value="POLYNUCLEOTIDYL TRANSFERASE, RIBONUCLEASE H-LIKE SUPERFAMILY PROTEIN"/>
    <property type="match status" value="1"/>
</dbReference>
<feature type="compositionally biased region" description="Pro residues" evidence="1">
    <location>
        <begin position="325"/>
        <end position="335"/>
    </location>
</feature>
<dbReference type="EMBL" id="JABFAC010000001">
    <property type="protein sequence ID" value="MBA0604992.1"/>
    <property type="molecule type" value="Genomic_DNA"/>
</dbReference>
<dbReference type="PANTHER" id="PTHR47723">
    <property type="entry name" value="OS05G0353850 PROTEIN"/>
    <property type="match status" value="1"/>
</dbReference>
<comment type="caution">
    <text evidence="3">The sequence shown here is derived from an EMBL/GenBank/DDBJ whole genome shotgun (WGS) entry which is preliminary data.</text>
</comment>
<evidence type="ECO:0000259" key="2">
    <source>
        <dbReference type="Pfam" id="PF13456"/>
    </source>
</evidence>
<sequence length="335" mass="36826">MGCPLSSMIAGDGSWNLDLLRLWVLEEVINKIVGVPPPHPSSGPNKIVWGATSTGSFSLKCAYGKIRGGASYEKVLKISYSWAKQYSLVSKAIVHKSQSCPPTLYTAGSWVRLRTDGPVRLDEGFATTGGFVGDHNDGWIMGFCRYLGNCTVLEAKLWGILDGLNFILDRRFERVLIQTDSIKAVNTIQKCSSGNFNSALVTRIHHILAQMKQWKIHHISRKENFIVDSLANSIRSRRLGLRLVEYPLINSKLSITIDEVTYEIPGGQLRPARPFQLPPAPDHQGFPINVAPMFRGYANNGAGKADLKAEFQKDEKPNPTASANPAPPAGNPANF</sequence>
<dbReference type="SUPFAM" id="SSF53098">
    <property type="entry name" value="Ribonuclease H-like"/>
    <property type="match status" value="1"/>
</dbReference>
<dbReference type="CDD" id="cd06222">
    <property type="entry name" value="RNase_H_like"/>
    <property type="match status" value="1"/>
</dbReference>
<keyword evidence="4" id="KW-1185">Reference proteome</keyword>
<accession>A0A7J8QV32</accession>
<dbReference type="InterPro" id="IPR044730">
    <property type="entry name" value="RNase_H-like_dom_plant"/>
</dbReference>
<dbReference type="InterPro" id="IPR002156">
    <property type="entry name" value="RNaseH_domain"/>
</dbReference>
<dbReference type="Pfam" id="PF13456">
    <property type="entry name" value="RVT_3"/>
    <property type="match status" value="1"/>
</dbReference>
<dbReference type="AlphaFoldDB" id="A0A7J8QV32"/>
<dbReference type="Gene3D" id="3.30.420.10">
    <property type="entry name" value="Ribonuclease H-like superfamily/Ribonuclease H"/>
    <property type="match status" value="1"/>
</dbReference>
<dbReference type="InterPro" id="IPR012337">
    <property type="entry name" value="RNaseH-like_sf"/>
</dbReference>
<evidence type="ECO:0000313" key="3">
    <source>
        <dbReference type="EMBL" id="MBA0604992.1"/>
    </source>
</evidence>
<organism evidence="3 4">
    <name type="scientific">Gossypium davidsonii</name>
    <name type="common">Davidson's cotton</name>
    <name type="synonym">Gossypium klotzschianum subsp. davidsonii</name>
    <dbReference type="NCBI Taxonomy" id="34287"/>
    <lineage>
        <taxon>Eukaryota</taxon>
        <taxon>Viridiplantae</taxon>
        <taxon>Streptophyta</taxon>
        <taxon>Embryophyta</taxon>
        <taxon>Tracheophyta</taxon>
        <taxon>Spermatophyta</taxon>
        <taxon>Magnoliopsida</taxon>
        <taxon>eudicotyledons</taxon>
        <taxon>Gunneridae</taxon>
        <taxon>Pentapetalae</taxon>
        <taxon>rosids</taxon>
        <taxon>malvids</taxon>
        <taxon>Malvales</taxon>
        <taxon>Malvaceae</taxon>
        <taxon>Malvoideae</taxon>
        <taxon>Gossypium</taxon>
    </lineage>
</organism>
<protein>
    <recommendedName>
        <fullName evidence="2">RNase H type-1 domain-containing protein</fullName>
    </recommendedName>
</protein>
<dbReference type="GO" id="GO:0004523">
    <property type="term" value="F:RNA-DNA hybrid ribonuclease activity"/>
    <property type="evidence" value="ECO:0007669"/>
    <property type="project" value="InterPro"/>
</dbReference>
<evidence type="ECO:0000256" key="1">
    <source>
        <dbReference type="SAM" id="MobiDB-lite"/>
    </source>
</evidence>
<proteinExistence type="predicted"/>
<feature type="domain" description="RNase H type-1" evidence="2">
    <location>
        <begin position="115"/>
        <end position="233"/>
    </location>
</feature>
<dbReference type="InterPro" id="IPR053151">
    <property type="entry name" value="RNase_H-like"/>
</dbReference>
<feature type="compositionally biased region" description="Basic and acidic residues" evidence="1">
    <location>
        <begin position="305"/>
        <end position="317"/>
    </location>
</feature>
<reference evidence="3 4" key="1">
    <citation type="journal article" date="2019" name="Genome Biol. Evol.">
        <title>Insights into the evolution of the New World diploid cottons (Gossypium, subgenus Houzingenia) based on genome sequencing.</title>
        <authorList>
            <person name="Grover C.E."/>
            <person name="Arick M.A. 2nd"/>
            <person name="Thrash A."/>
            <person name="Conover J.L."/>
            <person name="Sanders W.S."/>
            <person name="Peterson D.G."/>
            <person name="Frelichowski J.E."/>
            <person name="Scheffler J.A."/>
            <person name="Scheffler B.E."/>
            <person name="Wendel J.F."/>
        </authorList>
    </citation>
    <scope>NUCLEOTIDE SEQUENCE [LARGE SCALE GENOMIC DNA]</scope>
    <source>
        <strain evidence="3">27</strain>
        <tissue evidence="3">Leaf</tissue>
    </source>
</reference>
<name>A0A7J8QV32_GOSDV</name>
<dbReference type="GO" id="GO:0003676">
    <property type="term" value="F:nucleic acid binding"/>
    <property type="evidence" value="ECO:0007669"/>
    <property type="project" value="InterPro"/>
</dbReference>
<gene>
    <name evidence="3" type="ORF">Godav_017609</name>
</gene>